<reference evidence="2" key="1">
    <citation type="submission" date="2020-07" db="EMBL/GenBank/DDBJ databases">
        <title>Genome sequence and genetic diversity analysis of an under-domesticated orphan crop, white fonio (Digitaria exilis).</title>
        <authorList>
            <person name="Bennetzen J.L."/>
            <person name="Chen S."/>
            <person name="Ma X."/>
            <person name="Wang X."/>
            <person name="Yssel A.E.J."/>
            <person name="Chaluvadi S.R."/>
            <person name="Johnson M."/>
            <person name="Gangashetty P."/>
            <person name="Hamidou F."/>
            <person name="Sanogo M.D."/>
            <person name="Zwaenepoel A."/>
            <person name="Wallace J."/>
            <person name="Van De Peer Y."/>
            <person name="Van Deynze A."/>
        </authorList>
    </citation>
    <scope>NUCLEOTIDE SEQUENCE</scope>
    <source>
        <tissue evidence="2">Leaves</tissue>
    </source>
</reference>
<dbReference type="EMBL" id="JACEFO010001600">
    <property type="protein sequence ID" value="KAF8733564.1"/>
    <property type="molecule type" value="Genomic_DNA"/>
</dbReference>
<dbReference type="OrthoDB" id="679852at2759"/>
<dbReference type="Pfam" id="PF03478">
    <property type="entry name" value="Beta-prop_KIB1-4"/>
    <property type="match status" value="1"/>
</dbReference>
<name>A0A835FBS5_9POAL</name>
<keyword evidence="3" id="KW-1185">Reference proteome</keyword>
<dbReference type="Proteomes" id="UP000636709">
    <property type="component" value="Unassembled WGS sequence"/>
</dbReference>
<organism evidence="2 3">
    <name type="scientific">Digitaria exilis</name>
    <dbReference type="NCBI Taxonomy" id="1010633"/>
    <lineage>
        <taxon>Eukaryota</taxon>
        <taxon>Viridiplantae</taxon>
        <taxon>Streptophyta</taxon>
        <taxon>Embryophyta</taxon>
        <taxon>Tracheophyta</taxon>
        <taxon>Spermatophyta</taxon>
        <taxon>Magnoliopsida</taxon>
        <taxon>Liliopsida</taxon>
        <taxon>Poales</taxon>
        <taxon>Poaceae</taxon>
        <taxon>PACMAD clade</taxon>
        <taxon>Panicoideae</taxon>
        <taxon>Panicodae</taxon>
        <taxon>Paniceae</taxon>
        <taxon>Anthephorinae</taxon>
        <taxon>Digitaria</taxon>
    </lineage>
</organism>
<protein>
    <recommendedName>
        <fullName evidence="1">KIB1-4 beta-propeller domain-containing protein</fullName>
    </recommendedName>
</protein>
<dbReference type="PANTHER" id="PTHR33127:SF33">
    <property type="entry name" value="DUF295 DOMAIN-CONTAINING PROTEIN"/>
    <property type="match status" value="1"/>
</dbReference>
<dbReference type="InterPro" id="IPR005174">
    <property type="entry name" value="KIB1-4_b-propeller"/>
</dbReference>
<evidence type="ECO:0000313" key="2">
    <source>
        <dbReference type="EMBL" id="KAF8733564.1"/>
    </source>
</evidence>
<evidence type="ECO:0000259" key="1">
    <source>
        <dbReference type="Pfam" id="PF03478"/>
    </source>
</evidence>
<evidence type="ECO:0000313" key="3">
    <source>
        <dbReference type="Proteomes" id="UP000636709"/>
    </source>
</evidence>
<proteinExistence type="predicted"/>
<comment type="caution">
    <text evidence="2">The sequence shown here is derived from an EMBL/GenBank/DDBJ whole genome shotgun (WGS) entry which is preliminary data.</text>
</comment>
<accession>A0A835FBS5</accession>
<dbReference type="AlphaFoldDB" id="A0A835FBS5"/>
<dbReference type="PANTHER" id="PTHR33127">
    <property type="entry name" value="TRANSMEMBRANE PROTEIN"/>
    <property type="match status" value="1"/>
</dbReference>
<gene>
    <name evidence="2" type="ORF">HU200_014869</name>
</gene>
<sequence length="370" mass="41224">MAPAEHAAGTSDEFKKSASSSSLPLLVFQHWSSDNHDGEHEHEHEMLMFSLSQKRLLPAADMEPALVAAGHGGHMCWTTPQGWVLVKSPPDSSSSSSSATSPTWLWNPRTGGKISLPDVEEEHDGIPISCKCLLTYNDVTHPDCFVVLFDYMEPTMWYCKVTAGDGRRRGWRRYTYDVGEYEVPPRTPTKDVVSSIAAVQGELFFIDSAREMCAITLSSACDDDPEFLYFDVSMVRFPGGMCSGRTWLVESDDELFLVCVCFVGFDADNIGAVNVHRMDFSTEAWCRVHDVGDVVFLLEDANMGASCPASPLGLKPNQVYFIKNFMADDGDLCVFDIGLEIQEITQVHQHDDLPLYRKPFWILPPSMLAE</sequence>
<feature type="domain" description="KIB1-4 beta-propeller" evidence="1">
    <location>
        <begin position="70"/>
        <end position="336"/>
    </location>
</feature>